<proteinExistence type="predicted"/>
<sequence length="166" mass="17868">MTEISSRPNTSTPSSAEDEALRLSLTYLSLSATIHRQPPPELPHGSDQDSPASSSSSSPSSPSSWVDLLPVSISDIDRPAIHRTSTGNSSSTRKKNGVRAGLANLSNPPSPFGCQLGTPIATPTPRIPAPYQHRHQYDYFTMRPTPHELSVENDNLPQADPEEVMG</sequence>
<dbReference type="EMBL" id="OOIN01000001">
    <property type="protein sequence ID" value="SPO19969.1"/>
    <property type="molecule type" value="Genomic_DNA"/>
</dbReference>
<feature type="compositionally biased region" description="Polar residues" evidence="1">
    <location>
        <begin position="1"/>
        <end position="15"/>
    </location>
</feature>
<accession>A0A5C3DSJ6</accession>
<feature type="region of interest" description="Disordered" evidence="1">
    <location>
        <begin position="1"/>
        <end position="20"/>
    </location>
</feature>
<feature type="region of interest" description="Disordered" evidence="1">
    <location>
        <begin position="31"/>
        <end position="110"/>
    </location>
</feature>
<dbReference type="OrthoDB" id="2556546at2759"/>
<evidence type="ECO:0000313" key="3">
    <source>
        <dbReference type="Proteomes" id="UP000324022"/>
    </source>
</evidence>
<keyword evidence="3" id="KW-1185">Reference proteome</keyword>
<name>A0A5C3DSJ6_9BASI</name>
<organism evidence="2 3">
    <name type="scientific">Ustilago trichophora</name>
    <dbReference type="NCBI Taxonomy" id="86804"/>
    <lineage>
        <taxon>Eukaryota</taxon>
        <taxon>Fungi</taxon>
        <taxon>Dikarya</taxon>
        <taxon>Basidiomycota</taxon>
        <taxon>Ustilaginomycotina</taxon>
        <taxon>Ustilaginomycetes</taxon>
        <taxon>Ustilaginales</taxon>
        <taxon>Ustilaginaceae</taxon>
        <taxon>Ustilago</taxon>
    </lineage>
</organism>
<feature type="region of interest" description="Disordered" evidence="1">
    <location>
        <begin position="145"/>
        <end position="166"/>
    </location>
</feature>
<evidence type="ECO:0000313" key="2">
    <source>
        <dbReference type="EMBL" id="SPO19969.1"/>
    </source>
</evidence>
<dbReference type="AlphaFoldDB" id="A0A5C3DSJ6"/>
<dbReference type="Proteomes" id="UP000324022">
    <property type="component" value="Unassembled WGS sequence"/>
</dbReference>
<gene>
    <name evidence="2" type="ORF">UTRI_00359_B</name>
</gene>
<evidence type="ECO:0000256" key="1">
    <source>
        <dbReference type="SAM" id="MobiDB-lite"/>
    </source>
</evidence>
<protein>
    <submittedName>
        <fullName evidence="2">Uncharacterized protein</fullName>
    </submittedName>
</protein>
<feature type="compositionally biased region" description="Low complexity" evidence="1">
    <location>
        <begin position="50"/>
        <end position="64"/>
    </location>
</feature>
<reference evidence="2 3" key="1">
    <citation type="submission" date="2018-03" db="EMBL/GenBank/DDBJ databases">
        <authorList>
            <person name="Guldener U."/>
        </authorList>
    </citation>
    <scope>NUCLEOTIDE SEQUENCE [LARGE SCALE GENOMIC DNA]</scope>
    <source>
        <strain evidence="2 3">NBRC100155</strain>
    </source>
</reference>